<dbReference type="SMART" id="SM00507">
    <property type="entry name" value="HNHc"/>
    <property type="match status" value="1"/>
</dbReference>
<evidence type="ECO:0000259" key="4">
    <source>
        <dbReference type="SMART" id="SM00507"/>
    </source>
</evidence>
<evidence type="ECO:0000313" key="6">
    <source>
        <dbReference type="Proteomes" id="UP001597092"/>
    </source>
</evidence>
<reference evidence="5 6" key="1">
    <citation type="journal article" date="2019" name="Int. J. Syst. Evol. Microbiol.">
        <title>The Global Catalogue of Microorganisms (GCM) 10K type strain sequencing project: providing services to taxonomists for standard genome sequencing and annotation.</title>
        <authorList>
            <consortium name="The Broad Institute Genomics Platform"/>
            <consortium name="The Broad Institute Genome Sequencing Center for Infectious Disease"/>
            <person name="Wu L."/>
            <person name="Ma J."/>
        </authorList>
    </citation>
    <scope>NUCLEOTIDE SEQUENCE [LARGE SCALE GENOMIC DNA]</scope>
    <source>
        <strain evidence="5 6">CGMCC 1.10387</strain>
    </source>
</reference>
<evidence type="ECO:0000256" key="3">
    <source>
        <dbReference type="SAM" id="MobiDB-lite"/>
    </source>
</evidence>
<feature type="compositionally biased region" description="Basic and acidic residues" evidence="3">
    <location>
        <begin position="11"/>
        <end position="27"/>
    </location>
</feature>
<dbReference type="RefSeq" id="WP_345780225.1">
    <property type="nucleotide sequence ID" value="NZ_JANHAW010000005.1"/>
</dbReference>
<keyword evidence="5" id="KW-0255">Endonuclease</keyword>
<feature type="region of interest" description="Disordered" evidence="3">
    <location>
        <begin position="1"/>
        <end position="27"/>
    </location>
</feature>
<keyword evidence="1" id="KW-0540">Nuclease</keyword>
<accession>A0ABD6E1K3</accession>
<keyword evidence="6" id="KW-1185">Reference proteome</keyword>
<dbReference type="PANTHER" id="PTHR41286:SF1">
    <property type="entry name" value="HNH NUCLEASE YAJD-RELATED"/>
    <property type="match status" value="1"/>
</dbReference>
<evidence type="ECO:0000313" key="5">
    <source>
        <dbReference type="EMBL" id="MFD1687122.1"/>
    </source>
</evidence>
<dbReference type="GO" id="GO:0016787">
    <property type="term" value="F:hydrolase activity"/>
    <property type="evidence" value="ECO:0007669"/>
    <property type="project" value="UniProtKB-KW"/>
</dbReference>
<dbReference type="EMBL" id="JBHUDP010000008">
    <property type="protein sequence ID" value="MFD1687122.1"/>
    <property type="molecule type" value="Genomic_DNA"/>
</dbReference>
<name>A0ABD6E1K3_9EURY</name>
<feature type="domain" description="HNH nuclease" evidence="4">
    <location>
        <begin position="28"/>
        <end position="87"/>
    </location>
</feature>
<dbReference type="AlphaFoldDB" id="A0ABD6E1K3"/>
<protein>
    <submittedName>
        <fullName evidence="5">HNH endonuclease signature motif containing protein</fullName>
    </submittedName>
</protein>
<dbReference type="InterPro" id="IPR003615">
    <property type="entry name" value="HNH_nuc"/>
</dbReference>
<dbReference type="GO" id="GO:0004519">
    <property type="term" value="F:endonuclease activity"/>
    <property type="evidence" value="ECO:0007669"/>
    <property type="project" value="UniProtKB-KW"/>
</dbReference>
<organism evidence="5 6">
    <name type="scientific">Halobellus litoreus</name>
    <dbReference type="NCBI Taxonomy" id="755310"/>
    <lineage>
        <taxon>Archaea</taxon>
        <taxon>Methanobacteriati</taxon>
        <taxon>Methanobacteriota</taxon>
        <taxon>Stenosarchaea group</taxon>
        <taxon>Halobacteria</taxon>
        <taxon>Halobacteriales</taxon>
        <taxon>Haloferacaceae</taxon>
        <taxon>Halobellus</taxon>
    </lineage>
</organism>
<evidence type="ECO:0000256" key="1">
    <source>
        <dbReference type="ARBA" id="ARBA00022722"/>
    </source>
</evidence>
<dbReference type="Proteomes" id="UP001597092">
    <property type="component" value="Unassembled WGS sequence"/>
</dbReference>
<gene>
    <name evidence="5" type="ORF">ACFSAS_16095</name>
</gene>
<dbReference type="Pfam" id="PF01844">
    <property type="entry name" value="HNH"/>
    <property type="match status" value="1"/>
</dbReference>
<dbReference type="CDD" id="cd00085">
    <property type="entry name" value="HNHc"/>
    <property type="match status" value="1"/>
</dbReference>
<dbReference type="Gene3D" id="1.10.30.50">
    <property type="match status" value="1"/>
</dbReference>
<evidence type="ECO:0000256" key="2">
    <source>
        <dbReference type="ARBA" id="ARBA00022801"/>
    </source>
</evidence>
<comment type="caution">
    <text evidence="5">The sequence shown here is derived from an EMBL/GenBank/DDBJ whole genome shotgun (WGS) entry which is preliminary data.</text>
</comment>
<dbReference type="PANTHER" id="PTHR41286">
    <property type="entry name" value="HNH NUCLEASE YAJD-RELATED"/>
    <property type="match status" value="1"/>
</dbReference>
<sequence>MFGRSSGINSKYDDPSSHDEKYPPDWDARRKAVYERDNYTCQECGRRSGPHAGDGGATLHAHHLISLRDGGWNHLGNLVTVCQYCHDGIHGHPTGSQYGVGEHNALRVLRVVGRAIVRGIKWAIR</sequence>
<keyword evidence="2" id="KW-0378">Hydrolase</keyword>
<dbReference type="InterPro" id="IPR002711">
    <property type="entry name" value="HNH"/>
</dbReference>
<proteinExistence type="predicted"/>